<evidence type="ECO:0000256" key="2">
    <source>
        <dbReference type="SAM" id="Phobius"/>
    </source>
</evidence>
<reference evidence="3" key="1">
    <citation type="journal article" date="2020" name="Nature">
        <title>Giant virus diversity and host interactions through global metagenomics.</title>
        <authorList>
            <person name="Schulz F."/>
            <person name="Roux S."/>
            <person name="Paez-Espino D."/>
            <person name="Jungbluth S."/>
            <person name="Walsh D.A."/>
            <person name="Denef V.J."/>
            <person name="McMahon K.D."/>
            <person name="Konstantinidis K.T."/>
            <person name="Eloe-Fadrosh E.A."/>
            <person name="Kyrpides N.C."/>
            <person name="Woyke T."/>
        </authorList>
    </citation>
    <scope>NUCLEOTIDE SEQUENCE</scope>
    <source>
        <strain evidence="3">GVMAG-S-3300012000-57</strain>
    </source>
</reference>
<keyword evidence="2" id="KW-1133">Transmembrane helix</keyword>
<accession>A0A6C0KJB7</accession>
<feature type="compositionally biased region" description="Basic and acidic residues" evidence="1">
    <location>
        <begin position="172"/>
        <end position="188"/>
    </location>
</feature>
<evidence type="ECO:0000256" key="1">
    <source>
        <dbReference type="SAM" id="MobiDB-lite"/>
    </source>
</evidence>
<dbReference type="AlphaFoldDB" id="A0A6C0KJB7"/>
<feature type="compositionally biased region" description="Acidic residues" evidence="1">
    <location>
        <begin position="157"/>
        <end position="171"/>
    </location>
</feature>
<sequence>MSISKQASSLFKGLYKRASKHMSGKMVGTGLLYNKWVLYAAFLVSLLNLLVWLVAGDIMNAIVFLLIGFLTSFFSKNMVVVLVFALVVSNVLKFGLSIGQEGFEEGAHKSKKSKKDVDGFEEGSGENGEETKAEDGVDGFEEGAGENGGEVTKTDDDGVDGFEEGAGDNGEEVTKTDDDGVDGFKDGEEGMQTLGYSSVVPTAMFEQQTLFSNLQKMTPLVINTDNESKIRTQLKYESFVSTR</sequence>
<feature type="region of interest" description="Disordered" evidence="1">
    <location>
        <begin position="109"/>
        <end position="189"/>
    </location>
</feature>
<feature type="compositionally biased region" description="Acidic residues" evidence="1">
    <location>
        <begin position="119"/>
        <end position="128"/>
    </location>
</feature>
<feature type="transmembrane region" description="Helical" evidence="2">
    <location>
        <begin position="61"/>
        <end position="88"/>
    </location>
</feature>
<organism evidence="3">
    <name type="scientific">viral metagenome</name>
    <dbReference type="NCBI Taxonomy" id="1070528"/>
    <lineage>
        <taxon>unclassified sequences</taxon>
        <taxon>metagenomes</taxon>
        <taxon>organismal metagenomes</taxon>
    </lineage>
</organism>
<keyword evidence="2" id="KW-0472">Membrane</keyword>
<proteinExistence type="predicted"/>
<keyword evidence="2" id="KW-0812">Transmembrane</keyword>
<protein>
    <submittedName>
        <fullName evidence="3">Uncharacterized protein</fullName>
    </submittedName>
</protein>
<feature type="transmembrane region" description="Helical" evidence="2">
    <location>
        <begin position="36"/>
        <end position="55"/>
    </location>
</feature>
<dbReference type="EMBL" id="MN740900">
    <property type="protein sequence ID" value="QHU17266.1"/>
    <property type="molecule type" value="Genomic_DNA"/>
</dbReference>
<name>A0A6C0KJB7_9ZZZZ</name>
<evidence type="ECO:0000313" key="3">
    <source>
        <dbReference type="EMBL" id="QHU17266.1"/>
    </source>
</evidence>